<dbReference type="GO" id="GO:0044874">
    <property type="term" value="P:lipoprotein localization to outer membrane"/>
    <property type="evidence" value="ECO:0007669"/>
    <property type="project" value="UniProtKB-UniRule"/>
</dbReference>
<accession>A0A1T1HD82</accession>
<dbReference type="AlphaFoldDB" id="A0A1T1HD82"/>
<sequence length="214" mass="24038" precursor="true">MQRFITLFLVLASVCVFQVSRVQAAASEVSATEQLSQLLTQMQSLDADFQQRILDAKGSRLQEVSGHLSLARPGKFYWSTETPFPQTVVSDGETLWLYDPDLEQVTVQQVTQAQNQTPAMLLSGDITSIEERFSIRLTRDSAQFKEFLLIPTGQESLFEELRLSFSQGQLASLLLADSLGQRTSIELFATRFNPELPDDRFTFAIPDGIDVIMH</sequence>
<evidence type="ECO:0000256" key="8">
    <source>
        <dbReference type="ARBA" id="ARBA00022927"/>
    </source>
</evidence>
<keyword evidence="9 10" id="KW-0143">Chaperone</keyword>
<name>A0A1T1HD82_OCELI</name>
<evidence type="ECO:0000256" key="3">
    <source>
        <dbReference type="ARBA" id="ARBA00011245"/>
    </source>
</evidence>
<dbReference type="SUPFAM" id="SSF89392">
    <property type="entry name" value="Prokaryotic lipoproteins and lipoprotein localization factors"/>
    <property type="match status" value="1"/>
</dbReference>
<reference evidence="11" key="1">
    <citation type="submission" date="2017-02" db="EMBL/GenBank/DDBJ databases">
        <title>Draft Genome Sequence of the Salt Water Bacterium Oceanospirillum linum ATCC 11336.</title>
        <authorList>
            <person name="Trachtenberg A.M."/>
            <person name="Carney J.G."/>
            <person name="Linnane J.D."/>
            <person name="Rheaume B.A."/>
            <person name="Pitts N.L."/>
            <person name="Mykles D.L."/>
            <person name="Maclea K.S."/>
        </authorList>
    </citation>
    <scope>NUCLEOTIDE SEQUENCE [LARGE SCALE GENOMIC DNA]</scope>
    <source>
        <strain evidence="11">ATCC 11336</strain>
    </source>
</reference>
<dbReference type="Gene3D" id="2.50.20.10">
    <property type="entry name" value="Lipoprotein localisation LolA/LolB/LppX"/>
    <property type="match status" value="1"/>
</dbReference>
<feature type="chain" id="PRO_5010592445" description="Outer-membrane lipoprotein carrier protein" evidence="10">
    <location>
        <begin position="25"/>
        <end position="214"/>
    </location>
</feature>
<evidence type="ECO:0000256" key="9">
    <source>
        <dbReference type="ARBA" id="ARBA00023186"/>
    </source>
</evidence>
<evidence type="ECO:0000313" key="11">
    <source>
        <dbReference type="EMBL" id="OOV87818.1"/>
    </source>
</evidence>
<comment type="function">
    <text evidence="10">Participates in the translocation of lipoproteins from the inner membrane to the outer membrane. Only forms a complex with a lipoprotein if the residue after the N-terminal Cys is not an aspartate (The Asp acts as a targeting signal to indicate that the lipoprotein should stay in the inner membrane).</text>
</comment>
<comment type="caution">
    <text evidence="11">The sequence shown here is derived from an EMBL/GenBank/DDBJ whole genome shotgun (WGS) entry which is preliminary data.</text>
</comment>
<evidence type="ECO:0000256" key="6">
    <source>
        <dbReference type="ARBA" id="ARBA00022729"/>
    </source>
</evidence>
<dbReference type="NCBIfam" id="TIGR00547">
    <property type="entry name" value="lolA"/>
    <property type="match status" value="1"/>
</dbReference>
<evidence type="ECO:0000256" key="1">
    <source>
        <dbReference type="ARBA" id="ARBA00004418"/>
    </source>
</evidence>
<proteinExistence type="inferred from homology"/>
<evidence type="ECO:0000256" key="4">
    <source>
        <dbReference type="ARBA" id="ARBA00014035"/>
    </source>
</evidence>
<evidence type="ECO:0000256" key="5">
    <source>
        <dbReference type="ARBA" id="ARBA00022448"/>
    </source>
</evidence>
<dbReference type="RefSeq" id="WP_078319167.1">
    <property type="nucleotide sequence ID" value="NZ_FXTS01000002.1"/>
</dbReference>
<keyword evidence="7 10" id="KW-0574">Periplasm</keyword>
<dbReference type="EMBL" id="MTSD02000002">
    <property type="protein sequence ID" value="OOV87818.1"/>
    <property type="molecule type" value="Genomic_DNA"/>
</dbReference>
<dbReference type="HAMAP" id="MF_00240">
    <property type="entry name" value="LolA"/>
    <property type="match status" value="1"/>
</dbReference>
<keyword evidence="5 10" id="KW-0813">Transport</keyword>
<keyword evidence="6 10" id="KW-0732">Signal</keyword>
<dbReference type="InterPro" id="IPR004564">
    <property type="entry name" value="OM_lipoprot_carrier_LolA-like"/>
</dbReference>
<evidence type="ECO:0000256" key="2">
    <source>
        <dbReference type="ARBA" id="ARBA00007615"/>
    </source>
</evidence>
<dbReference type="Proteomes" id="UP000190064">
    <property type="component" value="Unassembled WGS sequence"/>
</dbReference>
<keyword evidence="8 10" id="KW-0653">Protein transport</keyword>
<gene>
    <name evidence="10" type="primary">lolA</name>
    <name evidence="11" type="ORF">BTA35_0207395</name>
</gene>
<dbReference type="InterPro" id="IPR029046">
    <property type="entry name" value="LolA/LolB/LppX"/>
</dbReference>
<dbReference type="PANTHER" id="PTHR35869">
    <property type="entry name" value="OUTER-MEMBRANE LIPOPROTEIN CARRIER PROTEIN"/>
    <property type="match status" value="1"/>
</dbReference>
<evidence type="ECO:0000256" key="10">
    <source>
        <dbReference type="HAMAP-Rule" id="MF_00240"/>
    </source>
</evidence>
<comment type="subcellular location">
    <subcellularLocation>
        <location evidence="1 10">Periplasm</location>
    </subcellularLocation>
</comment>
<dbReference type="STRING" id="966.BTA35_0207395"/>
<organism evidence="11 12">
    <name type="scientific">Oceanospirillum linum</name>
    <dbReference type="NCBI Taxonomy" id="966"/>
    <lineage>
        <taxon>Bacteria</taxon>
        <taxon>Pseudomonadati</taxon>
        <taxon>Pseudomonadota</taxon>
        <taxon>Gammaproteobacteria</taxon>
        <taxon>Oceanospirillales</taxon>
        <taxon>Oceanospirillaceae</taxon>
        <taxon>Oceanospirillum</taxon>
    </lineage>
</organism>
<evidence type="ECO:0000256" key="7">
    <source>
        <dbReference type="ARBA" id="ARBA00022764"/>
    </source>
</evidence>
<dbReference type="Pfam" id="PF03548">
    <property type="entry name" value="LolA"/>
    <property type="match status" value="1"/>
</dbReference>
<protein>
    <recommendedName>
        <fullName evidence="4 10">Outer-membrane lipoprotein carrier protein</fullName>
    </recommendedName>
</protein>
<comment type="similarity">
    <text evidence="2 10">Belongs to the LolA family.</text>
</comment>
<keyword evidence="12" id="KW-1185">Reference proteome</keyword>
<dbReference type="GO" id="GO:0030288">
    <property type="term" value="C:outer membrane-bounded periplasmic space"/>
    <property type="evidence" value="ECO:0007669"/>
    <property type="project" value="TreeGrafter"/>
</dbReference>
<dbReference type="InterPro" id="IPR018323">
    <property type="entry name" value="OM_lipoprot_carrier_LolA_Pbac"/>
</dbReference>
<feature type="signal peptide" evidence="10">
    <location>
        <begin position="1"/>
        <end position="24"/>
    </location>
</feature>
<dbReference type="PANTHER" id="PTHR35869:SF1">
    <property type="entry name" value="OUTER-MEMBRANE LIPOPROTEIN CARRIER PROTEIN"/>
    <property type="match status" value="1"/>
</dbReference>
<dbReference type="CDD" id="cd16325">
    <property type="entry name" value="LolA"/>
    <property type="match status" value="1"/>
</dbReference>
<comment type="subunit">
    <text evidence="3 10">Monomer.</text>
</comment>
<evidence type="ECO:0000313" key="12">
    <source>
        <dbReference type="Proteomes" id="UP000190064"/>
    </source>
</evidence>
<dbReference type="GO" id="GO:0042953">
    <property type="term" value="P:lipoprotein transport"/>
    <property type="evidence" value="ECO:0007669"/>
    <property type="project" value="InterPro"/>
</dbReference>